<keyword evidence="1" id="KW-0378">Hydrolase</keyword>
<dbReference type="Pfam" id="PF04203">
    <property type="entry name" value="Sortase"/>
    <property type="match status" value="1"/>
</dbReference>
<proteinExistence type="predicted"/>
<dbReference type="Gene3D" id="2.40.260.10">
    <property type="entry name" value="Sortase"/>
    <property type="match status" value="1"/>
</dbReference>
<keyword evidence="4" id="KW-1185">Reference proteome</keyword>
<dbReference type="InterPro" id="IPR023365">
    <property type="entry name" value="Sortase_dom-sf"/>
</dbReference>
<dbReference type="EMBL" id="BAABJV010000031">
    <property type="protein sequence ID" value="GAA4797092.1"/>
    <property type="molecule type" value="Genomic_DNA"/>
</dbReference>
<dbReference type="Proteomes" id="UP001501147">
    <property type="component" value="Unassembled WGS sequence"/>
</dbReference>
<feature type="region of interest" description="Disordered" evidence="2">
    <location>
        <begin position="1"/>
        <end position="20"/>
    </location>
</feature>
<evidence type="ECO:0000313" key="4">
    <source>
        <dbReference type="Proteomes" id="UP001501147"/>
    </source>
</evidence>
<gene>
    <name evidence="3" type="ORF">GCM10023329_57660</name>
</gene>
<dbReference type="InterPro" id="IPR053465">
    <property type="entry name" value="Sortase_Class_E"/>
</dbReference>
<feature type="compositionally biased region" description="Low complexity" evidence="2">
    <location>
        <begin position="147"/>
        <end position="176"/>
    </location>
</feature>
<dbReference type="SUPFAM" id="SSF63817">
    <property type="entry name" value="Sortase"/>
    <property type="match status" value="1"/>
</dbReference>
<evidence type="ECO:0000313" key="3">
    <source>
        <dbReference type="EMBL" id="GAA4797092.1"/>
    </source>
</evidence>
<name>A0ABP9BP69_9ACTN</name>
<dbReference type="RefSeq" id="WP_345616452.1">
    <property type="nucleotide sequence ID" value="NZ_BAABJV010000031.1"/>
</dbReference>
<dbReference type="CDD" id="cd05830">
    <property type="entry name" value="Sortase_E"/>
    <property type="match status" value="1"/>
</dbReference>
<evidence type="ECO:0000256" key="1">
    <source>
        <dbReference type="ARBA" id="ARBA00022801"/>
    </source>
</evidence>
<dbReference type="NCBIfam" id="TIGR01076">
    <property type="entry name" value="sortase_fam"/>
    <property type="match status" value="1"/>
</dbReference>
<sequence length="413" mass="44738">MTTTHPEDAAPWGTAPAAPQPYTPAHWPDGWYAHEWYAHEQQPYAAAPHHHWPHHPHPYDPQTHAPGPAPHSWYAHEQQPYTPAPPHHDHWPHHAHPYDPQAHAPGPAPDGWYAHPSQPHPPAPHHGWSPGTQGDTGGALLPPEPVPDANAAPEPAAPDAEEASSPQPVSPQPAARRASRRRAGSRRRQAPGRRRKPPSKGASRAASTMLITSGLAMVLFVVHQVWWTNVQARAEADEALSRLEQTWTDETPDPQGADETGAFEPGEGFAILRVPALGLASPIAEGTGTEQVLDKGLVGHYTGTGMPADPTGNVVLAAHRNTHGEPFREIDRLAPGDKIIVETATASYTYEVAGRIPETPPTDVSVLRPIPGGSPFTTSGRYITLTTCTPEYSTRGRLIVFGRLVEERPRSRS</sequence>
<evidence type="ECO:0008006" key="5">
    <source>
        <dbReference type="Google" id="ProtNLM"/>
    </source>
</evidence>
<dbReference type="InterPro" id="IPR042003">
    <property type="entry name" value="Sortase_E"/>
</dbReference>
<feature type="region of interest" description="Disordered" evidence="2">
    <location>
        <begin position="47"/>
        <end position="206"/>
    </location>
</feature>
<protein>
    <recommendedName>
        <fullName evidence="5">Class E sortase</fullName>
    </recommendedName>
</protein>
<evidence type="ECO:0000256" key="2">
    <source>
        <dbReference type="SAM" id="MobiDB-lite"/>
    </source>
</evidence>
<feature type="compositionally biased region" description="Basic residues" evidence="2">
    <location>
        <begin position="177"/>
        <end position="198"/>
    </location>
</feature>
<comment type="caution">
    <text evidence="3">The sequence shown here is derived from an EMBL/GenBank/DDBJ whole genome shotgun (WGS) entry which is preliminary data.</text>
</comment>
<dbReference type="InterPro" id="IPR005754">
    <property type="entry name" value="Sortase"/>
</dbReference>
<organism evidence="3 4">
    <name type="scientific">Streptomyces sanyensis</name>
    <dbReference type="NCBI Taxonomy" id="568869"/>
    <lineage>
        <taxon>Bacteria</taxon>
        <taxon>Bacillati</taxon>
        <taxon>Actinomycetota</taxon>
        <taxon>Actinomycetes</taxon>
        <taxon>Kitasatosporales</taxon>
        <taxon>Streptomycetaceae</taxon>
        <taxon>Streptomyces</taxon>
    </lineage>
</organism>
<reference evidence="4" key="1">
    <citation type="journal article" date="2019" name="Int. J. Syst. Evol. Microbiol.">
        <title>The Global Catalogue of Microorganisms (GCM) 10K type strain sequencing project: providing services to taxonomists for standard genome sequencing and annotation.</title>
        <authorList>
            <consortium name="The Broad Institute Genomics Platform"/>
            <consortium name="The Broad Institute Genome Sequencing Center for Infectious Disease"/>
            <person name="Wu L."/>
            <person name="Ma J."/>
        </authorList>
    </citation>
    <scope>NUCLEOTIDE SEQUENCE [LARGE SCALE GENOMIC DNA]</scope>
    <source>
        <strain evidence="4">JCM 18324</strain>
    </source>
</reference>
<dbReference type="NCBIfam" id="NF033747">
    <property type="entry name" value="class_E_sortase"/>
    <property type="match status" value="1"/>
</dbReference>
<accession>A0ABP9BP69</accession>